<dbReference type="EMBL" id="JBBKTW010000009">
    <property type="protein sequence ID" value="MEN2990901.1"/>
    <property type="molecule type" value="Genomic_DNA"/>
</dbReference>
<keyword evidence="2" id="KW-1185">Reference proteome</keyword>
<reference evidence="1 2" key="1">
    <citation type="submission" date="2024-03" db="EMBL/GenBank/DDBJ databases">
        <title>High-quality draft genome sequencing of Tistrella sp. BH-R2-4.</title>
        <authorList>
            <person name="Dong C."/>
        </authorList>
    </citation>
    <scope>NUCLEOTIDE SEQUENCE [LARGE SCALE GENOMIC DNA]</scope>
    <source>
        <strain evidence="1 2">BH-R2-4</strain>
    </source>
</reference>
<evidence type="ECO:0000313" key="1">
    <source>
        <dbReference type="EMBL" id="MEN2990901.1"/>
    </source>
</evidence>
<comment type="caution">
    <text evidence="1">The sequence shown here is derived from an EMBL/GenBank/DDBJ whole genome shotgun (WGS) entry which is preliminary data.</text>
</comment>
<dbReference type="Proteomes" id="UP001413721">
    <property type="component" value="Unassembled WGS sequence"/>
</dbReference>
<proteinExistence type="predicted"/>
<accession>A0ABU9YQ22</accession>
<protein>
    <submittedName>
        <fullName evidence="1">Uncharacterized protein</fullName>
    </submittedName>
</protein>
<evidence type="ECO:0000313" key="2">
    <source>
        <dbReference type="Proteomes" id="UP001413721"/>
    </source>
</evidence>
<organism evidence="1 2">
    <name type="scientific">Tistrella arctica</name>
    <dbReference type="NCBI Taxonomy" id="3133430"/>
    <lineage>
        <taxon>Bacteria</taxon>
        <taxon>Pseudomonadati</taxon>
        <taxon>Pseudomonadota</taxon>
        <taxon>Alphaproteobacteria</taxon>
        <taxon>Geminicoccales</taxon>
        <taxon>Geminicoccaceae</taxon>
        <taxon>Tistrella</taxon>
    </lineage>
</organism>
<name>A0ABU9YQ22_9PROT</name>
<gene>
    <name evidence="1" type="ORF">WG926_21490</name>
</gene>
<sequence length="191" mass="21222">MDGKCKDSSEIAAHVDLYLAVHRCQHDILDQRPDDIGGLCALLFVLALQGVVEALDARAVELRHRGMQEGRWVVGFCEEGFHFLLPLLQANHLRIDPVGSASLEDQVEQGVQFAIDFLYLSLRRRHVGATFHSETIDLLCEDLTEPSEQRRVDEPGAQGVQDAGLELIATDVDAIVASALVSRRRATDQRR</sequence>